<organism evidence="1 2">
    <name type="scientific">Puccinia sorghi</name>
    <dbReference type="NCBI Taxonomy" id="27349"/>
    <lineage>
        <taxon>Eukaryota</taxon>
        <taxon>Fungi</taxon>
        <taxon>Dikarya</taxon>
        <taxon>Basidiomycota</taxon>
        <taxon>Pucciniomycotina</taxon>
        <taxon>Pucciniomycetes</taxon>
        <taxon>Pucciniales</taxon>
        <taxon>Pucciniaceae</taxon>
        <taxon>Puccinia</taxon>
    </lineage>
</organism>
<keyword evidence="2" id="KW-1185">Reference proteome</keyword>
<dbReference type="VEuPathDB" id="FungiDB:VP01_881g2"/>
<comment type="caution">
    <text evidence="1">The sequence shown here is derived from an EMBL/GenBank/DDBJ whole genome shotgun (WGS) entry which is preliminary data.</text>
</comment>
<evidence type="ECO:0000313" key="2">
    <source>
        <dbReference type="Proteomes" id="UP000037035"/>
    </source>
</evidence>
<dbReference type="EMBL" id="LAVV01014404">
    <property type="protein sequence ID" value="KNZ44784.1"/>
    <property type="molecule type" value="Genomic_DNA"/>
</dbReference>
<evidence type="ECO:0000313" key="1">
    <source>
        <dbReference type="EMBL" id="KNZ44784.1"/>
    </source>
</evidence>
<dbReference type="Proteomes" id="UP000037035">
    <property type="component" value="Unassembled WGS sequence"/>
</dbReference>
<gene>
    <name evidence="1" type="ORF">VP01_881g2</name>
</gene>
<reference evidence="1 2" key="1">
    <citation type="submission" date="2015-08" db="EMBL/GenBank/DDBJ databases">
        <title>Next Generation Sequencing and Analysis of the Genome of Puccinia sorghi L Schw, the Causal Agent of Maize Common Rust.</title>
        <authorList>
            <person name="Rochi L."/>
            <person name="Burguener G."/>
            <person name="Darino M."/>
            <person name="Turjanski A."/>
            <person name="Kreff E."/>
            <person name="Dieguez M.J."/>
            <person name="Sacco F."/>
        </authorList>
    </citation>
    <scope>NUCLEOTIDE SEQUENCE [LARGE SCALE GENOMIC DNA]</scope>
    <source>
        <strain evidence="1 2">RO10H11247</strain>
    </source>
</reference>
<sequence>MLPKNVTHSIRLKLGRLAVSTEQLLKLQCSITISSTLESFVFLVFYLRSKDEPFISLMYDIRGFLSPKGLKNDYLCQIYTPQIVVCQLPNNGCKSSEGKRPLILIYKRRRMPLYLITYFYLIITEEEWSQIGGGSLNIVRPSLGANFNLLVSFQRYWLPCGLCKLYFRVVFTKEVTQTCESTILRIIIYSKYRNSIVLHFVEPSLSQYNMRNLYDGEKTFQNINVFCCSHKLIYYPNFLLVESIGFFLYPKLKINCRLDQSSMQKHMGLNNMKPNYCGSFLKLTSSLIVDLFNPFWDKRSSRQASFGVLALICLNMPPHLCHQTHHFSDLETVRLSNRLQLVFRIKKMSFHQILHIFLPMYNTRGVLSKIKLSENSQPQARINQNQQSPQILPPLSPSIHPPTARPSPALCRQLPPFPFPYACSPRTICQIRNCGKGRLCHAAL</sequence>
<name>A0A0L6U8B2_9BASI</name>
<proteinExistence type="predicted"/>
<accession>A0A0L6U8B2</accession>
<dbReference type="AlphaFoldDB" id="A0A0L6U8B2"/>
<protein>
    <submittedName>
        <fullName evidence="1">Uncharacterized protein</fullName>
    </submittedName>
</protein>